<dbReference type="EMBL" id="BAABDK010000025">
    <property type="protein sequence ID" value="GAA4043537.1"/>
    <property type="molecule type" value="Genomic_DNA"/>
</dbReference>
<proteinExistence type="predicted"/>
<dbReference type="Proteomes" id="UP001501469">
    <property type="component" value="Unassembled WGS sequence"/>
</dbReference>
<dbReference type="Pfam" id="PF01526">
    <property type="entry name" value="DDE_Tnp_Tn3"/>
    <property type="match status" value="1"/>
</dbReference>
<evidence type="ECO:0000313" key="3">
    <source>
        <dbReference type="Proteomes" id="UP001501469"/>
    </source>
</evidence>
<gene>
    <name evidence="2" type="ORF">GCM10022409_31930</name>
</gene>
<name>A0ABP7UHM3_9BACT</name>
<reference evidence="3" key="1">
    <citation type="journal article" date="2019" name="Int. J. Syst. Evol. Microbiol.">
        <title>The Global Catalogue of Microorganisms (GCM) 10K type strain sequencing project: providing services to taxonomists for standard genome sequencing and annotation.</title>
        <authorList>
            <consortium name="The Broad Institute Genomics Platform"/>
            <consortium name="The Broad Institute Genome Sequencing Center for Infectious Disease"/>
            <person name="Wu L."/>
            <person name="Ma J."/>
        </authorList>
    </citation>
    <scope>NUCLEOTIDE SEQUENCE [LARGE SCALE GENOMIC DNA]</scope>
    <source>
        <strain evidence="3">JCM 17225</strain>
    </source>
</reference>
<evidence type="ECO:0000259" key="1">
    <source>
        <dbReference type="Pfam" id="PF01526"/>
    </source>
</evidence>
<keyword evidence="3" id="KW-1185">Reference proteome</keyword>
<accession>A0ABP7UHM3</accession>
<protein>
    <recommendedName>
        <fullName evidence="1">Tn3 transposase DDE domain-containing protein</fullName>
    </recommendedName>
</protein>
<dbReference type="InterPro" id="IPR002513">
    <property type="entry name" value="Tn3_Tnp_DDE_dom"/>
</dbReference>
<evidence type="ECO:0000313" key="2">
    <source>
        <dbReference type="EMBL" id="GAA4043537.1"/>
    </source>
</evidence>
<sequence>MVPAEPFAALLQAGELLLAVEPNGERYLQQRLAHLTQQLETVNRLAAAGGLSDASLTAAGLKITPLSAAVPDAAQALIYHVARLLPHVKITDLLLEGDEWTGFSRHFTHLKTGTPAKDTALLLTTLLADGLNLGLTKMAESCPGSIPAKLSWLQA</sequence>
<feature type="domain" description="Tn3 transposase DDE" evidence="1">
    <location>
        <begin position="92"/>
        <end position="154"/>
    </location>
</feature>
<organism evidence="2 3">
    <name type="scientific">Hymenobacter glaciei</name>
    <dbReference type="NCBI Taxonomy" id="877209"/>
    <lineage>
        <taxon>Bacteria</taxon>
        <taxon>Pseudomonadati</taxon>
        <taxon>Bacteroidota</taxon>
        <taxon>Cytophagia</taxon>
        <taxon>Cytophagales</taxon>
        <taxon>Hymenobacteraceae</taxon>
        <taxon>Hymenobacter</taxon>
    </lineage>
</organism>
<comment type="caution">
    <text evidence="2">The sequence shown here is derived from an EMBL/GenBank/DDBJ whole genome shotgun (WGS) entry which is preliminary data.</text>
</comment>